<dbReference type="Proteomes" id="UP000228626">
    <property type="component" value="Unassembled WGS sequence"/>
</dbReference>
<keyword evidence="1" id="KW-0812">Transmembrane</keyword>
<evidence type="ECO:0000256" key="1">
    <source>
        <dbReference type="SAM" id="Phobius"/>
    </source>
</evidence>
<name>A0A2H0V2D0_9BACT</name>
<protein>
    <submittedName>
        <fullName evidence="2">Uncharacterized protein</fullName>
    </submittedName>
</protein>
<evidence type="ECO:0000313" key="2">
    <source>
        <dbReference type="EMBL" id="PIR93244.1"/>
    </source>
</evidence>
<keyword evidence="1" id="KW-0472">Membrane</keyword>
<evidence type="ECO:0000313" key="3">
    <source>
        <dbReference type="Proteomes" id="UP000228626"/>
    </source>
</evidence>
<dbReference type="AlphaFoldDB" id="A0A2H0V2D0"/>
<dbReference type="EMBL" id="PFAR01000023">
    <property type="protein sequence ID" value="PIR93244.1"/>
    <property type="molecule type" value="Genomic_DNA"/>
</dbReference>
<comment type="caution">
    <text evidence="2">The sequence shown here is derived from an EMBL/GenBank/DDBJ whole genome shotgun (WGS) entry which is preliminary data.</text>
</comment>
<keyword evidence="1" id="KW-1133">Transmembrane helix</keyword>
<gene>
    <name evidence="2" type="ORF">COT99_01845</name>
</gene>
<accession>A0A2H0V2D0</accession>
<proteinExistence type="predicted"/>
<sequence length="115" mass="13668">MLSFIPVIGVLYFNKNLTKENNDLKKKHDFSKGNFWELKQRIINSMEEGKTYIEHTKVIIELGKKFAKEEKDLNNLLDKERGTLHKIFNEYFSDLITWLFILGIIGILFSFIPWK</sequence>
<feature type="transmembrane region" description="Helical" evidence="1">
    <location>
        <begin position="95"/>
        <end position="114"/>
    </location>
</feature>
<reference evidence="3" key="1">
    <citation type="submission" date="2017-09" db="EMBL/GenBank/DDBJ databases">
        <title>Depth-based differentiation of microbial function through sediment-hosted aquifers and enrichment of novel symbionts in the deep terrestrial subsurface.</title>
        <authorList>
            <person name="Probst A.J."/>
            <person name="Ladd B."/>
            <person name="Jarett J.K."/>
            <person name="Geller-Mcgrath D.E."/>
            <person name="Sieber C.M.K."/>
            <person name="Emerson J.B."/>
            <person name="Anantharaman K."/>
            <person name="Thomas B.C."/>
            <person name="Malmstrom R."/>
            <person name="Stieglmeier M."/>
            <person name="Klingl A."/>
            <person name="Woyke T."/>
            <person name="Ryan C.M."/>
            <person name="Banfield J.F."/>
        </authorList>
    </citation>
    <scope>NUCLEOTIDE SEQUENCE [LARGE SCALE GENOMIC DNA]</scope>
</reference>
<organism evidence="2 3">
    <name type="scientific">Candidatus Falkowbacteria bacterium CG10_big_fil_rev_8_21_14_0_10_43_10</name>
    <dbReference type="NCBI Taxonomy" id="1974567"/>
    <lineage>
        <taxon>Bacteria</taxon>
        <taxon>Candidatus Falkowiibacteriota</taxon>
    </lineage>
</organism>